<keyword evidence="3" id="KW-1185">Reference proteome</keyword>
<name>A0ABN9MDA9_9NEOB</name>
<reference evidence="2" key="1">
    <citation type="submission" date="2023-07" db="EMBL/GenBank/DDBJ databases">
        <authorList>
            <person name="Stuckert A."/>
        </authorList>
    </citation>
    <scope>NUCLEOTIDE SEQUENCE</scope>
</reference>
<dbReference type="Proteomes" id="UP001176940">
    <property type="component" value="Unassembled WGS sequence"/>
</dbReference>
<accession>A0ABN9MDA9</accession>
<dbReference type="Gene3D" id="3.30.160.60">
    <property type="entry name" value="Classic Zinc Finger"/>
    <property type="match status" value="1"/>
</dbReference>
<feature type="compositionally biased region" description="Basic and acidic residues" evidence="1">
    <location>
        <begin position="90"/>
        <end position="122"/>
    </location>
</feature>
<feature type="region of interest" description="Disordered" evidence="1">
    <location>
        <begin position="64"/>
        <end position="122"/>
    </location>
</feature>
<evidence type="ECO:0000256" key="1">
    <source>
        <dbReference type="SAM" id="MobiDB-lite"/>
    </source>
</evidence>
<dbReference type="EMBL" id="CAUEEQ010048786">
    <property type="protein sequence ID" value="CAJ0959935.1"/>
    <property type="molecule type" value="Genomic_DNA"/>
</dbReference>
<organism evidence="2 3">
    <name type="scientific">Ranitomeya imitator</name>
    <name type="common">mimic poison frog</name>
    <dbReference type="NCBI Taxonomy" id="111125"/>
    <lineage>
        <taxon>Eukaryota</taxon>
        <taxon>Metazoa</taxon>
        <taxon>Chordata</taxon>
        <taxon>Craniata</taxon>
        <taxon>Vertebrata</taxon>
        <taxon>Euteleostomi</taxon>
        <taxon>Amphibia</taxon>
        <taxon>Batrachia</taxon>
        <taxon>Anura</taxon>
        <taxon>Neobatrachia</taxon>
        <taxon>Hyloidea</taxon>
        <taxon>Dendrobatidae</taxon>
        <taxon>Dendrobatinae</taxon>
        <taxon>Ranitomeya</taxon>
    </lineage>
</organism>
<sequence>MTSDVTAGSELLLRIKHNEIAIQDAATSRIAVVLVGKLFSVKGEDLIDIKVEVIDDAEEMMDVWADQQDGSRRRNPPERSPRPLYSPDCPEEKHNIPEDHQEEDPTKNKVKEETEEEAMKREYQPCVSDGKEEIPGDVSTESSYLSPLFASTASCTEADVLVPLHPSLPPGDMKRPVVSPEVPCYGGVGQTYGCHPSATMEAILAVGEPEHRSLSRRTPGNPCDNSSLSLNCKKEDIRKHSYGESLITLHGPPGLHSTSLSYNPPNHEEPFPEQSRFVTTIPGDKVDTRFQCHKEFTKSSDYLTQSKHKREKPYSCSECGKCFPNKSKMCST</sequence>
<comment type="caution">
    <text evidence="2">The sequence shown here is derived from an EMBL/GenBank/DDBJ whole genome shotgun (WGS) entry which is preliminary data.</text>
</comment>
<dbReference type="InterPro" id="IPR036236">
    <property type="entry name" value="Znf_C2H2_sf"/>
</dbReference>
<evidence type="ECO:0000313" key="3">
    <source>
        <dbReference type="Proteomes" id="UP001176940"/>
    </source>
</evidence>
<feature type="compositionally biased region" description="Basic and acidic residues" evidence="1">
    <location>
        <begin position="69"/>
        <end position="81"/>
    </location>
</feature>
<protein>
    <submittedName>
        <fullName evidence="2">Uncharacterized protein</fullName>
    </submittedName>
</protein>
<proteinExistence type="predicted"/>
<evidence type="ECO:0000313" key="2">
    <source>
        <dbReference type="EMBL" id="CAJ0959935.1"/>
    </source>
</evidence>
<gene>
    <name evidence="2" type="ORF">RIMI_LOCUS17030945</name>
</gene>
<dbReference type="SUPFAM" id="SSF57667">
    <property type="entry name" value="beta-beta-alpha zinc fingers"/>
    <property type="match status" value="1"/>
</dbReference>